<keyword evidence="4" id="KW-1185">Reference proteome</keyword>
<comment type="caution">
    <text evidence="3">The sequence shown here is derived from an EMBL/GenBank/DDBJ whole genome shotgun (WGS) entry which is preliminary data.</text>
</comment>
<dbReference type="AlphaFoldDB" id="A0A834W5F6"/>
<feature type="compositionally biased region" description="Low complexity" evidence="1">
    <location>
        <begin position="8"/>
        <end position="17"/>
    </location>
</feature>
<dbReference type="Proteomes" id="UP000634136">
    <property type="component" value="Unassembled WGS sequence"/>
</dbReference>
<evidence type="ECO:0000256" key="1">
    <source>
        <dbReference type="SAM" id="MobiDB-lite"/>
    </source>
</evidence>
<dbReference type="InterPro" id="IPR054722">
    <property type="entry name" value="PolX-like_BBD"/>
</dbReference>
<evidence type="ECO:0000313" key="3">
    <source>
        <dbReference type="EMBL" id="KAF7810395.1"/>
    </source>
</evidence>
<accession>A0A834W5F6</accession>
<dbReference type="PANTHER" id="PTHR34222:SF79">
    <property type="entry name" value="RETROVIRUS-RELATED POL POLYPROTEIN FROM TRANSPOSON TNT 1-94"/>
    <property type="match status" value="1"/>
</dbReference>
<dbReference type="OrthoDB" id="1745225at2759"/>
<evidence type="ECO:0000313" key="4">
    <source>
        <dbReference type="Proteomes" id="UP000634136"/>
    </source>
</evidence>
<sequence length="429" mass="48896">MAENRELSSSTSNNRDSSGLKSSNSVSELNYRRDPYYLHPFDTSGLQLVQEHARLRGWFLEATNGSDLKAYQNLSFVDSAVTRWLLNSMNTELYEAYMFTHTAHEIWKELEEKYGTNNRPQIFHVKKKLALLVRVEAIAMMTKGNDQQKSIVDTVNIAVINAVNTRYIDRKKEKASRCCTHSSRNGHTADTCFKKHGYPDWFKEYKNQKGSSHQKGSEMDKRTMSEMIQEELKKMLKEKSGGDESYFVDFAGNVASKTYNYFGGNDKGVKWIVDSGASNHITGNLTLLSDTREPKGSNNTEQLPDGVVKNVKLIGRAKISDALSLEHVLFVPDFKYNLISDQLTKQQLVHGKMVKNLYVLKTKRKKLKELKLAMCLLNGYENTQIQSEEVDSVEEVDRDREVEEEQVEVDASHNSNTGVLVEAGNERHR</sequence>
<feature type="region of interest" description="Disordered" evidence="1">
    <location>
        <begin position="405"/>
        <end position="429"/>
    </location>
</feature>
<reference evidence="3" key="1">
    <citation type="submission" date="2020-09" db="EMBL/GenBank/DDBJ databases">
        <title>Genome-Enabled Discovery of Anthraquinone Biosynthesis in Senna tora.</title>
        <authorList>
            <person name="Kang S.-H."/>
            <person name="Pandey R.P."/>
            <person name="Lee C.-M."/>
            <person name="Sim J.-S."/>
            <person name="Jeong J.-T."/>
            <person name="Choi B.-S."/>
            <person name="Jung M."/>
            <person name="Ginzburg D."/>
            <person name="Zhao K."/>
            <person name="Won S.Y."/>
            <person name="Oh T.-J."/>
            <person name="Yu Y."/>
            <person name="Kim N.-H."/>
            <person name="Lee O.R."/>
            <person name="Lee T.-H."/>
            <person name="Bashyal P."/>
            <person name="Kim T.-S."/>
            <person name="Lee W.-H."/>
            <person name="Kawkins C."/>
            <person name="Kim C.-K."/>
            <person name="Kim J.S."/>
            <person name="Ahn B.O."/>
            <person name="Rhee S.Y."/>
            <person name="Sohng J.K."/>
        </authorList>
    </citation>
    <scope>NUCLEOTIDE SEQUENCE</scope>
    <source>
        <tissue evidence="3">Leaf</tissue>
    </source>
</reference>
<feature type="domain" description="Retrovirus-related Pol polyprotein from transposon TNT 1-94-like beta-barrel" evidence="2">
    <location>
        <begin position="271"/>
        <end position="341"/>
    </location>
</feature>
<feature type="region of interest" description="Disordered" evidence="1">
    <location>
        <begin position="1"/>
        <end position="25"/>
    </location>
</feature>
<dbReference type="PANTHER" id="PTHR34222">
    <property type="entry name" value="GAG_PRE-INTEGRS DOMAIN-CONTAINING PROTEIN"/>
    <property type="match status" value="1"/>
</dbReference>
<proteinExistence type="predicted"/>
<organism evidence="3 4">
    <name type="scientific">Senna tora</name>
    <dbReference type="NCBI Taxonomy" id="362788"/>
    <lineage>
        <taxon>Eukaryota</taxon>
        <taxon>Viridiplantae</taxon>
        <taxon>Streptophyta</taxon>
        <taxon>Embryophyta</taxon>
        <taxon>Tracheophyta</taxon>
        <taxon>Spermatophyta</taxon>
        <taxon>Magnoliopsida</taxon>
        <taxon>eudicotyledons</taxon>
        <taxon>Gunneridae</taxon>
        <taxon>Pentapetalae</taxon>
        <taxon>rosids</taxon>
        <taxon>fabids</taxon>
        <taxon>Fabales</taxon>
        <taxon>Fabaceae</taxon>
        <taxon>Caesalpinioideae</taxon>
        <taxon>Cassia clade</taxon>
        <taxon>Senna</taxon>
    </lineage>
</organism>
<dbReference type="EMBL" id="JAAIUW010000011">
    <property type="protein sequence ID" value="KAF7810395.1"/>
    <property type="molecule type" value="Genomic_DNA"/>
</dbReference>
<evidence type="ECO:0000259" key="2">
    <source>
        <dbReference type="Pfam" id="PF22936"/>
    </source>
</evidence>
<name>A0A834W5F6_9FABA</name>
<gene>
    <name evidence="3" type="ORF">G2W53_037138</name>
</gene>
<protein>
    <submittedName>
        <fullName evidence="3">UBN2_3 domain-containing protein</fullName>
    </submittedName>
</protein>
<dbReference type="Pfam" id="PF22936">
    <property type="entry name" value="Pol_BBD"/>
    <property type="match status" value="1"/>
</dbReference>